<evidence type="ECO:0000313" key="3">
    <source>
        <dbReference type="Proteomes" id="UP000245383"/>
    </source>
</evidence>
<dbReference type="InterPro" id="IPR015943">
    <property type="entry name" value="WD40/YVTN_repeat-like_dom_sf"/>
</dbReference>
<organism evidence="2 3">
    <name type="scientific">Smittium simulii</name>
    <dbReference type="NCBI Taxonomy" id="133385"/>
    <lineage>
        <taxon>Eukaryota</taxon>
        <taxon>Fungi</taxon>
        <taxon>Fungi incertae sedis</taxon>
        <taxon>Zoopagomycota</taxon>
        <taxon>Kickxellomycotina</taxon>
        <taxon>Harpellomycetes</taxon>
        <taxon>Harpellales</taxon>
        <taxon>Legeriomycetaceae</taxon>
        <taxon>Smittium</taxon>
    </lineage>
</organism>
<protein>
    <submittedName>
        <fullName evidence="2">Uncharacterized protein</fullName>
    </submittedName>
</protein>
<dbReference type="EMBL" id="MBFR01000284">
    <property type="protein sequence ID" value="PVU89997.1"/>
    <property type="molecule type" value="Genomic_DNA"/>
</dbReference>
<name>A0A2T9YCC1_9FUNG</name>
<keyword evidence="3" id="KW-1185">Reference proteome</keyword>
<dbReference type="STRING" id="133385.A0A2T9YCC1"/>
<gene>
    <name evidence="2" type="ORF">BB561_005073</name>
</gene>
<evidence type="ECO:0000313" key="2">
    <source>
        <dbReference type="EMBL" id="PVU89997.1"/>
    </source>
</evidence>
<dbReference type="OrthoDB" id="5591786at2759"/>
<proteinExistence type="predicted"/>
<accession>A0A2T9YCC1</accession>
<comment type="caution">
    <text evidence="2">The sequence shown here is derived from an EMBL/GenBank/DDBJ whole genome shotgun (WGS) entry which is preliminary data.</text>
</comment>
<reference evidence="2 3" key="1">
    <citation type="journal article" date="2018" name="MBio">
        <title>Comparative Genomics Reveals the Core Gene Toolbox for the Fungus-Insect Symbiosis.</title>
        <authorList>
            <person name="Wang Y."/>
            <person name="Stata M."/>
            <person name="Wang W."/>
            <person name="Stajich J.E."/>
            <person name="White M.M."/>
            <person name="Moncalvo J.M."/>
        </authorList>
    </citation>
    <scope>NUCLEOTIDE SEQUENCE [LARGE SCALE GENOMIC DNA]</scope>
    <source>
        <strain evidence="2 3">SWE-8-4</strain>
    </source>
</reference>
<dbReference type="Proteomes" id="UP000245383">
    <property type="component" value="Unassembled WGS sequence"/>
</dbReference>
<dbReference type="InterPro" id="IPR036322">
    <property type="entry name" value="WD40_repeat_dom_sf"/>
</dbReference>
<dbReference type="SUPFAM" id="SSF50978">
    <property type="entry name" value="WD40 repeat-like"/>
    <property type="match status" value="1"/>
</dbReference>
<dbReference type="AlphaFoldDB" id="A0A2T9YCC1"/>
<sequence length="1165" mass="132407">MSSKIKVTRIFQEKLPDLMLEEYKLNLMSIFQQENTSFLFICNSHIYSNLRKLTLSVLLSLSLYLTLNINIATKLEISVFNLDDPFRCPKTPIYKLIMPLNLLNSHDLKLNHKIISDKTNSIINQLLLKEISQGTHLLVAVSENGYIFIWDIAYLTMPPIAIKNSESTWGCDINSFSGLLVFSSNDFTTSSVELYPILYHYYKVLNIEIPVFCNNCNYSDKNLQLTPIYDTATNMGLVFAVPDFKTINVHLHNIPAVTISDNSKYIATSSIDGTCKVSEYSTQNCLLSLKVGNQWGWGVKFLDSVNFDILFTNNCEPSPSYPIFPPMSIVTENITSSNDNFSSGNNLNTNQRPIPALTRSQNLPRLINARSTFYFSNTSMNGASNAQRLVNQNNITQESSGPLSIDPLDSTESNLSNVNSNIIERFFFNNSSDQDVLEFETNRTTHSDENNFGISDSEAQIFSYNTVTEPLSDYSHTNSNIEYDTNISVANSTQFENADFNINNRFELQHSDNQSFENSENRMPSNTNGSTAPNADTLNNSMDDVELELDGSLNAGVSVNGMDTSSIDLNPIITFIGHENTDNNLNLVTTITNSSRVGSALEFTSSIERGLGNLDSSNNIDEYQSFLDSQNNYNTIAHGSPIALEHNNNSLNSSDSEIGYDDIIDYMYNHNRQQMEYSSSELDSTSLQSYQDSRRSSITSVDEYMIERQDDNQPNNLNLDLDTINQSLLLRRISIELLGSNRRNLRNRPAYNERYLQKINANIEPMLILYSSRNNLYLINTENKVSPITFCLEGIISRLKQYMHHESHLHDRLSFIEFLPEVGIALVGSQIGVVAVISFQKLYYMDGQFRYTMELQSHFPDISKNKPNQELRNGYESMSEIPQCSLIVNEYKYLGIEFNDQWNNKAFFKAKKIKTFKSYMGCYSILKRNDIRSKFKVMVIKAIIQAVATYGGELFGMSATQCKPIQQAMVRPRQELSLTDLNIKTAVARTRAFGKWSGLKTWISDLIKCPYKHRCDTWAGTSCNWMGLELVYPELKTHINYVFKIRNGTYWAARRYAKSGFIEKRFIEECPFCRNIAPETIEHILLECSQWQALQANIIAQYINIYRAQLLGEELKLSSIRIRKDPSVTCVKTTLATAKFLNAIAPSSYIMLNIIKIVLISNQFS</sequence>
<evidence type="ECO:0000256" key="1">
    <source>
        <dbReference type="SAM" id="MobiDB-lite"/>
    </source>
</evidence>
<dbReference type="Gene3D" id="2.130.10.10">
    <property type="entry name" value="YVTN repeat-like/Quinoprotein amine dehydrogenase"/>
    <property type="match status" value="1"/>
</dbReference>
<feature type="region of interest" description="Disordered" evidence="1">
    <location>
        <begin position="514"/>
        <end position="536"/>
    </location>
</feature>